<sequence>MGTETEYGIIAPGISDANATVLSTQVVNAYATTLREGLGNLAGTRWDYTDEAPLSDARGWQMGRSVADSSQLTDEPPVLTAEEVALVDQGGTDPSEDAAVLMNLVLSNGARLYVDHAHPEYSSPEVTNPLDVVRWDRAGDVVVQRAMARIAATHGFAPVILYKNNTDSKSVSYGSHENYLVPRSVPFGRIAAALIPFFVTRQVMCGAGRVGLGSLNQQPGFQLSQRADFFENEVGLETTVRRPIINTRDEPHAVAEKYRRLHVIIGDANLSEVSNYLKLGTTSLILSLIEHELVPIPEIAEPVRELQAVSHDPSLRHLIRLTDGRRVTALDIQQMYLEAALSAVTAQGGGDAQTADVLARWESLIETLRRDPMEAAGQVDWVAKLKVLQAYRDRDGLGWKDPRLALIDLQYADLRPDKGIYYRLAARNAMERLVSYDDVVAAVTDPPTDTRAYFRGRCISAFPKEVVGASWDSIIFELPSQRRLQRIQTREPLRGTAALTEELFAGSRTAEEFVSRLQGGPEPSMAP</sequence>
<dbReference type="NCBIfam" id="TIGR03688">
    <property type="entry name" value="depupylase_Dop"/>
    <property type="match status" value="1"/>
</dbReference>
<dbReference type="PANTHER" id="PTHR42307:SF2">
    <property type="entry name" value="PUP DEAMIDASE_DEPUPYLASE"/>
    <property type="match status" value="1"/>
</dbReference>
<dbReference type="Pfam" id="PF03136">
    <property type="entry name" value="Pup_ligase"/>
    <property type="match status" value="1"/>
</dbReference>
<gene>
    <name evidence="2" type="primary">dop</name>
    <name evidence="2" type="ORF">GCM10009784_20780</name>
</gene>
<evidence type="ECO:0000256" key="1">
    <source>
        <dbReference type="ARBA" id="ARBA00009114"/>
    </source>
</evidence>
<name>A0ABN3AXF0_9MICC</name>
<proteinExistence type="inferred from homology"/>
<dbReference type="RefSeq" id="WP_277357224.1">
    <property type="nucleotide sequence ID" value="NZ_BAAAON010000002.1"/>
</dbReference>
<comment type="caution">
    <text evidence="2">The sequence shown here is derived from an EMBL/GenBank/DDBJ whole genome shotgun (WGS) entry which is preliminary data.</text>
</comment>
<accession>A0ABN3AXF0</accession>
<dbReference type="EMBL" id="BAAAON010000002">
    <property type="protein sequence ID" value="GAA2176022.1"/>
    <property type="molecule type" value="Genomic_DNA"/>
</dbReference>
<dbReference type="Proteomes" id="UP001500974">
    <property type="component" value="Unassembled WGS sequence"/>
</dbReference>
<evidence type="ECO:0000313" key="2">
    <source>
        <dbReference type="EMBL" id="GAA2176022.1"/>
    </source>
</evidence>
<evidence type="ECO:0000313" key="3">
    <source>
        <dbReference type="Proteomes" id="UP001500974"/>
    </source>
</evidence>
<reference evidence="2 3" key="1">
    <citation type="journal article" date="2019" name="Int. J. Syst. Evol. Microbiol.">
        <title>The Global Catalogue of Microorganisms (GCM) 10K type strain sequencing project: providing services to taxonomists for standard genome sequencing and annotation.</title>
        <authorList>
            <consortium name="The Broad Institute Genomics Platform"/>
            <consortium name="The Broad Institute Genome Sequencing Center for Infectious Disease"/>
            <person name="Wu L."/>
            <person name="Ma J."/>
        </authorList>
    </citation>
    <scope>NUCLEOTIDE SEQUENCE [LARGE SCALE GENOMIC DNA]</scope>
    <source>
        <strain evidence="2 3">JCM 14917</strain>
    </source>
</reference>
<comment type="similarity">
    <text evidence="1">Belongs to the Pup ligase/Pup deamidase family. Pup deamidase subfamily.</text>
</comment>
<keyword evidence="3" id="KW-1185">Reference proteome</keyword>
<organism evidence="2 3">
    <name type="scientific">Arthrobacter parietis</name>
    <dbReference type="NCBI Taxonomy" id="271434"/>
    <lineage>
        <taxon>Bacteria</taxon>
        <taxon>Bacillati</taxon>
        <taxon>Actinomycetota</taxon>
        <taxon>Actinomycetes</taxon>
        <taxon>Micrococcales</taxon>
        <taxon>Micrococcaceae</taxon>
        <taxon>Arthrobacter</taxon>
    </lineage>
</organism>
<dbReference type="PANTHER" id="PTHR42307">
    <property type="entry name" value="PUP DEAMIDASE/DEPUPYLASE"/>
    <property type="match status" value="1"/>
</dbReference>
<dbReference type="InterPro" id="IPR022366">
    <property type="entry name" value="Pup_deamidase"/>
</dbReference>
<dbReference type="PIRSF" id="PIRSF018077">
    <property type="entry name" value="UCP018077"/>
    <property type="match status" value="1"/>
</dbReference>
<protein>
    <submittedName>
        <fullName evidence="2">Depupylase/deamidase Dop</fullName>
    </submittedName>
</protein>
<dbReference type="InterPro" id="IPR004347">
    <property type="entry name" value="Pup_ligase/deamidase"/>
</dbReference>